<accession>A0A2T0FCE6</accession>
<evidence type="ECO:0000256" key="5">
    <source>
        <dbReference type="SAM" id="Phobius"/>
    </source>
</evidence>
<feature type="transmembrane region" description="Helical" evidence="5">
    <location>
        <begin position="76"/>
        <end position="95"/>
    </location>
</feature>
<keyword evidence="2 5" id="KW-0812">Transmembrane</keyword>
<keyword evidence="7" id="KW-1185">Reference proteome</keyword>
<evidence type="ECO:0000256" key="1">
    <source>
        <dbReference type="ARBA" id="ARBA00004141"/>
    </source>
</evidence>
<evidence type="ECO:0000313" key="7">
    <source>
        <dbReference type="Proteomes" id="UP000238350"/>
    </source>
</evidence>
<feature type="transmembrane region" description="Helical" evidence="5">
    <location>
        <begin position="438"/>
        <end position="461"/>
    </location>
</feature>
<keyword evidence="3 5" id="KW-1133">Transmembrane helix</keyword>
<dbReference type="STRING" id="45607.A0A2T0FCE6"/>
<dbReference type="InterPro" id="IPR040254">
    <property type="entry name" value="Ecm3-like"/>
</dbReference>
<organism evidence="6 7">
    <name type="scientific">Wickerhamiella sorbophila</name>
    <dbReference type="NCBI Taxonomy" id="45607"/>
    <lineage>
        <taxon>Eukaryota</taxon>
        <taxon>Fungi</taxon>
        <taxon>Dikarya</taxon>
        <taxon>Ascomycota</taxon>
        <taxon>Saccharomycotina</taxon>
        <taxon>Dipodascomycetes</taxon>
        <taxon>Dipodascales</taxon>
        <taxon>Trichomonascaceae</taxon>
        <taxon>Wickerhamiella</taxon>
    </lineage>
</organism>
<feature type="transmembrane region" description="Helical" evidence="5">
    <location>
        <begin position="286"/>
        <end position="304"/>
    </location>
</feature>
<evidence type="ECO:0000256" key="3">
    <source>
        <dbReference type="ARBA" id="ARBA00022989"/>
    </source>
</evidence>
<protein>
    <recommendedName>
        <fullName evidence="8">Transporter C5D6.04</fullName>
    </recommendedName>
</protein>
<feature type="transmembrane region" description="Helical" evidence="5">
    <location>
        <begin position="12"/>
        <end position="32"/>
    </location>
</feature>
<dbReference type="PANTHER" id="PTHR31274:SF1">
    <property type="entry name" value="AGL149CP"/>
    <property type="match status" value="1"/>
</dbReference>
<dbReference type="AlphaFoldDB" id="A0A2T0FCE6"/>
<name>A0A2T0FCE6_9ASCO</name>
<comment type="caution">
    <text evidence="6">The sequence shown here is derived from an EMBL/GenBank/DDBJ whole genome shotgun (WGS) entry which is preliminary data.</text>
</comment>
<dbReference type="InterPro" id="IPR004776">
    <property type="entry name" value="Mem_transp_PIN-like"/>
</dbReference>
<dbReference type="Proteomes" id="UP000238350">
    <property type="component" value="Unassembled WGS sequence"/>
</dbReference>
<sequence length="465" mass="51651">MSYHFGLGQAIYIAIKPLFKIYLSAGTGFLLAKQKILTPDGSRVISQIVLTYLVPCLFFHNIVASLKDTDIKIMGVIILTGYIYYAAGALCGLILKMLNPIPKMWVGGLFMACIFNNSGDLPIAYVQTIGNGSMFSSTWANKGVAYCVIFNVVFISAMFNFGGQHLIFFDQKRFLRDLNPEPVHDESSIDHEKLEISSLEGTPQPLNPDHVRFNAAGDAVSVTGYGRRFSKSSQFLPDLDADSERARQPTARFKNLKNGWKRFKSRNMTTRIIGEFIENMKRPQSMTLIVALAIAMIPWTRRLFVDDPDQHVSGIPNAPDGRPPLDFIMDFTGFFGNAQVPLGLMLLGGTIARLKVRGLPAKFWRTIVGLVLFKLVILPIIAIAFVEELRRVHWIDHDDPMAPIVLIASSSTPSATIQIYITALVFGADYEEGPLNCLAVVLIAQYTFLPISMTIVMTYALKNAI</sequence>
<gene>
    <name evidence="6" type="ORF">B9G98_00286</name>
</gene>
<evidence type="ECO:0000256" key="2">
    <source>
        <dbReference type="ARBA" id="ARBA00022692"/>
    </source>
</evidence>
<feature type="transmembrane region" description="Helical" evidence="5">
    <location>
        <begin position="143"/>
        <end position="163"/>
    </location>
</feature>
<dbReference type="RefSeq" id="XP_024662612.1">
    <property type="nucleotide sequence ID" value="XM_024806844.1"/>
</dbReference>
<dbReference type="GeneID" id="36514035"/>
<dbReference type="Pfam" id="PF03547">
    <property type="entry name" value="Mem_trans"/>
    <property type="match status" value="1"/>
</dbReference>
<feature type="transmembrane region" description="Helical" evidence="5">
    <location>
        <begin position="331"/>
        <end position="351"/>
    </location>
</feature>
<reference evidence="6 7" key="1">
    <citation type="submission" date="2017-04" db="EMBL/GenBank/DDBJ databases">
        <title>Genome sequencing of [Candida] sorbophila.</title>
        <authorList>
            <person name="Ahn J.O."/>
        </authorList>
    </citation>
    <scope>NUCLEOTIDE SEQUENCE [LARGE SCALE GENOMIC DNA]</scope>
    <source>
        <strain evidence="6 7">DS02</strain>
    </source>
</reference>
<proteinExistence type="predicted"/>
<dbReference type="GO" id="GO:0016020">
    <property type="term" value="C:membrane"/>
    <property type="evidence" value="ECO:0007669"/>
    <property type="project" value="UniProtKB-SubCell"/>
</dbReference>
<keyword evidence="4 5" id="KW-0472">Membrane</keyword>
<feature type="transmembrane region" description="Helical" evidence="5">
    <location>
        <begin position="363"/>
        <end position="384"/>
    </location>
</feature>
<dbReference type="GO" id="GO:0055085">
    <property type="term" value="P:transmembrane transport"/>
    <property type="evidence" value="ECO:0007669"/>
    <property type="project" value="InterPro"/>
</dbReference>
<evidence type="ECO:0000256" key="4">
    <source>
        <dbReference type="ARBA" id="ARBA00023136"/>
    </source>
</evidence>
<dbReference type="PANTHER" id="PTHR31274">
    <property type="entry name" value="PROTEIN ECM3"/>
    <property type="match status" value="1"/>
</dbReference>
<evidence type="ECO:0000313" key="6">
    <source>
        <dbReference type="EMBL" id="PRT52666.1"/>
    </source>
</evidence>
<dbReference type="EMBL" id="NDIQ01000001">
    <property type="protein sequence ID" value="PRT52666.1"/>
    <property type="molecule type" value="Genomic_DNA"/>
</dbReference>
<feature type="transmembrane region" description="Helical" evidence="5">
    <location>
        <begin position="44"/>
        <end position="64"/>
    </location>
</feature>
<evidence type="ECO:0008006" key="8">
    <source>
        <dbReference type="Google" id="ProtNLM"/>
    </source>
</evidence>
<comment type="subcellular location">
    <subcellularLocation>
        <location evidence="1">Membrane</location>
        <topology evidence="1">Multi-pass membrane protein</topology>
    </subcellularLocation>
</comment>
<feature type="transmembrane region" description="Helical" evidence="5">
    <location>
        <begin position="404"/>
        <end position="426"/>
    </location>
</feature>
<dbReference type="OrthoDB" id="435607at2759"/>